<evidence type="ECO:0000256" key="1">
    <source>
        <dbReference type="SAM" id="MobiDB-lite"/>
    </source>
</evidence>
<reference evidence="2" key="1">
    <citation type="submission" date="2022-08" db="EMBL/GenBank/DDBJ databases">
        <title>Genome sequencing of akame (Lates japonicus).</title>
        <authorList>
            <person name="Hashiguchi Y."/>
            <person name="Takahashi H."/>
        </authorList>
    </citation>
    <scope>NUCLEOTIDE SEQUENCE</scope>
    <source>
        <strain evidence="2">Kochi</strain>
    </source>
</reference>
<protein>
    <submittedName>
        <fullName evidence="2">CMRF35-like molecule 1 isoform X1</fullName>
    </submittedName>
</protein>
<gene>
    <name evidence="2" type="ORF">AKAME5_000374200</name>
</gene>
<feature type="region of interest" description="Disordered" evidence="1">
    <location>
        <begin position="114"/>
        <end position="141"/>
    </location>
</feature>
<sequence length="141" mass="15124">MLIFCRKKASKPKKPPAETVYANITVANQVMREEDRRGRSPPVEVSTVYTQAKYTKPNRAETTDDYSLVTATASGAGNKAEDDALTYSAVEFVNGAGASHNSAPSGNAAAVIYSEPRVEGNSDRHANDASPLYSTVTSHEQ</sequence>
<dbReference type="Proteomes" id="UP001279410">
    <property type="component" value="Unassembled WGS sequence"/>
</dbReference>
<dbReference type="EMBL" id="BRZM01000009">
    <property type="protein sequence ID" value="GLD50565.1"/>
    <property type="molecule type" value="Genomic_DNA"/>
</dbReference>
<evidence type="ECO:0000313" key="3">
    <source>
        <dbReference type="Proteomes" id="UP001279410"/>
    </source>
</evidence>
<name>A0AAD3R0N8_LATJO</name>
<feature type="compositionally biased region" description="Basic and acidic residues" evidence="1">
    <location>
        <begin position="116"/>
        <end position="127"/>
    </location>
</feature>
<evidence type="ECO:0000313" key="2">
    <source>
        <dbReference type="EMBL" id="GLD50565.1"/>
    </source>
</evidence>
<proteinExistence type="predicted"/>
<comment type="caution">
    <text evidence="2">The sequence shown here is derived from an EMBL/GenBank/DDBJ whole genome shotgun (WGS) entry which is preliminary data.</text>
</comment>
<organism evidence="2 3">
    <name type="scientific">Lates japonicus</name>
    <name type="common">Japanese lates</name>
    <dbReference type="NCBI Taxonomy" id="270547"/>
    <lineage>
        <taxon>Eukaryota</taxon>
        <taxon>Metazoa</taxon>
        <taxon>Chordata</taxon>
        <taxon>Craniata</taxon>
        <taxon>Vertebrata</taxon>
        <taxon>Euteleostomi</taxon>
        <taxon>Actinopterygii</taxon>
        <taxon>Neopterygii</taxon>
        <taxon>Teleostei</taxon>
        <taxon>Neoteleostei</taxon>
        <taxon>Acanthomorphata</taxon>
        <taxon>Carangaria</taxon>
        <taxon>Carangaria incertae sedis</taxon>
        <taxon>Centropomidae</taxon>
        <taxon>Lates</taxon>
    </lineage>
</organism>
<dbReference type="AlphaFoldDB" id="A0AAD3R0N8"/>
<keyword evidence="3" id="KW-1185">Reference proteome</keyword>
<accession>A0AAD3R0N8</accession>
<feature type="compositionally biased region" description="Polar residues" evidence="1">
    <location>
        <begin position="132"/>
        <end position="141"/>
    </location>
</feature>